<dbReference type="Gene3D" id="2.60.40.10">
    <property type="entry name" value="Immunoglobulins"/>
    <property type="match status" value="1"/>
</dbReference>
<reference evidence="4 5" key="1">
    <citation type="submission" date="2023-02" db="EMBL/GenBank/DDBJ databases">
        <title>The predominant lactic acid bacteria and yeasts involved in the spontaneous fermentation of millet during the production of the traditional porridge Hausa koko in Ghana.</title>
        <authorList>
            <person name="Atter A."/>
            <person name="Diaz M."/>
        </authorList>
    </citation>
    <scope>NUCLEOTIDE SEQUENCE [LARGE SCALE GENOMIC DNA]</scope>
    <source>
        <strain evidence="4 5">FI11640</strain>
    </source>
</reference>
<feature type="non-terminal residue" evidence="4">
    <location>
        <position position="416"/>
    </location>
</feature>
<dbReference type="NCBIfam" id="TIGR03715">
    <property type="entry name" value="KxYKxGKxW"/>
    <property type="match status" value="1"/>
</dbReference>
<dbReference type="InterPro" id="IPR013783">
    <property type="entry name" value="Ig-like_fold"/>
</dbReference>
<accession>A0ABU7T3G6</accession>
<keyword evidence="3" id="KW-0677">Repeat</keyword>
<dbReference type="InterPro" id="IPR032675">
    <property type="entry name" value="LRR_dom_sf"/>
</dbReference>
<protein>
    <submittedName>
        <fullName evidence="4">Leucine-rich repeat domain-containing protein</fullName>
    </submittedName>
</protein>
<dbReference type="InterPro" id="IPR022263">
    <property type="entry name" value="KxYKxGKxW"/>
</dbReference>
<dbReference type="Pfam" id="PF19258">
    <property type="entry name" value="KxYKxGKxW_sig"/>
    <property type="match status" value="1"/>
</dbReference>
<evidence type="ECO:0000256" key="3">
    <source>
        <dbReference type="ARBA" id="ARBA00022737"/>
    </source>
</evidence>
<keyword evidence="5" id="KW-1185">Reference proteome</keyword>
<dbReference type="SUPFAM" id="SSF52058">
    <property type="entry name" value="L domain-like"/>
    <property type="match status" value="1"/>
</dbReference>
<sequence>MHFKLLKSGKLWLTVAITGITFGTALLTNVTVSAAATNPAAAAMSVDSWMPDKNLQKAVSSELRSEKIITGSAFTQADLAKMTKLSINYNQPSNLSGLQYASNLSILSVASFGTNNGISDLSPLANLTQLQQLDLNHNNITDISPLAKLTDLHELHLSSNKISDISVLSGLHNLTDLEVGYNSITDLTPLSGLHLLSKLTISGNAALSNLDSLASLTNLQSLRAAYLPALTNITGIKNAVQLSYLELENDNLTDVTALQNIGSLTKVVLDSNHISDLSPLSKSFQGSIVKPNNLSAINQTVAIGSQPIDYEGKKVPVVDNSWSVQNSDSTYRFIGTTTLPNQQSISADDFTMRVGDSTPTVDDFKASATDKDGNAIKVSVDLSKADLSTPGTYDVVLTAADGQTKTVKLTVLANQQ</sequence>
<evidence type="ECO:0000256" key="1">
    <source>
        <dbReference type="ARBA" id="ARBA00022614"/>
    </source>
</evidence>
<evidence type="ECO:0000313" key="4">
    <source>
        <dbReference type="EMBL" id="MEE6717137.1"/>
    </source>
</evidence>
<dbReference type="Pfam" id="PF12799">
    <property type="entry name" value="LRR_4"/>
    <property type="match status" value="1"/>
</dbReference>
<dbReference type="Gene3D" id="3.80.10.10">
    <property type="entry name" value="Ribonuclease Inhibitor"/>
    <property type="match status" value="2"/>
</dbReference>
<dbReference type="InterPro" id="IPR050836">
    <property type="entry name" value="SDS22/Internalin_LRR"/>
</dbReference>
<dbReference type="InterPro" id="IPR001611">
    <property type="entry name" value="Leu-rich_rpt"/>
</dbReference>
<evidence type="ECO:0000256" key="2">
    <source>
        <dbReference type="ARBA" id="ARBA00022729"/>
    </source>
</evidence>
<dbReference type="PANTHER" id="PTHR46652:SF3">
    <property type="entry name" value="LEUCINE-RICH REPEAT-CONTAINING PROTEIN 9"/>
    <property type="match status" value="1"/>
</dbReference>
<evidence type="ECO:0000313" key="5">
    <source>
        <dbReference type="Proteomes" id="UP001330016"/>
    </source>
</evidence>
<organism evidence="4 5">
    <name type="scientific">Schleiferilactobacillus harbinensis</name>
    <dbReference type="NCBI Taxonomy" id="304207"/>
    <lineage>
        <taxon>Bacteria</taxon>
        <taxon>Bacillati</taxon>
        <taxon>Bacillota</taxon>
        <taxon>Bacilli</taxon>
        <taxon>Lactobacillales</taxon>
        <taxon>Lactobacillaceae</taxon>
        <taxon>Schleiferilactobacillus</taxon>
    </lineage>
</organism>
<gene>
    <name evidence="4" type="ORF">PS435_14945</name>
</gene>
<dbReference type="InterPro" id="IPR025875">
    <property type="entry name" value="Leu-rich_rpt_4"/>
</dbReference>
<keyword evidence="2" id="KW-0732">Signal</keyword>
<dbReference type="PANTHER" id="PTHR46652">
    <property type="entry name" value="LEUCINE-RICH REPEAT AND IQ DOMAIN-CONTAINING PROTEIN 1-RELATED"/>
    <property type="match status" value="1"/>
</dbReference>
<dbReference type="InterPro" id="IPR003591">
    <property type="entry name" value="Leu-rich_rpt_typical-subtyp"/>
</dbReference>
<dbReference type="EMBL" id="JAQSGK010000073">
    <property type="protein sequence ID" value="MEE6717137.1"/>
    <property type="molecule type" value="Genomic_DNA"/>
</dbReference>
<dbReference type="PROSITE" id="PS51450">
    <property type="entry name" value="LRR"/>
    <property type="match status" value="4"/>
</dbReference>
<dbReference type="Proteomes" id="UP001330016">
    <property type="component" value="Unassembled WGS sequence"/>
</dbReference>
<proteinExistence type="predicted"/>
<dbReference type="RefSeq" id="WP_331244572.1">
    <property type="nucleotide sequence ID" value="NZ_JAQSGK010000073.1"/>
</dbReference>
<dbReference type="SMART" id="SM00365">
    <property type="entry name" value="LRR_SD22"/>
    <property type="match status" value="4"/>
</dbReference>
<keyword evidence="1" id="KW-0433">Leucine-rich repeat</keyword>
<comment type="caution">
    <text evidence="4">The sequence shown here is derived from an EMBL/GenBank/DDBJ whole genome shotgun (WGS) entry which is preliminary data.</text>
</comment>
<dbReference type="SMART" id="SM00369">
    <property type="entry name" value="LRR_TYP"/>
    <property type="match status" value="4"/>
</dbReference>
<name>A0ABU7T3G6_9LACO</name>